<dbReference type="EMBL" id="MEXN01000005">
    <property type="protein sequence ID" value="OGD03647.1"/>
    <property type="molecule type" value="Genomic_DNA"/>
</dbReference>
<evidence type="ECO:0000313" key="2">
    <source>
        <dbReference type="Proteomes" id="UP000177080"/>
    </source>
</evidence>
<dbReference type="STRING" id="1797259.A2989_03130"/>
<dbReference type="AlphaFoldDB" id="A0A1F4ZD50"/>
<organism evidence="1 2">
    <name type="scientific">Candidatus Amesbacteria bacterium RIFCSPLOWO2_01_FULL_48_25</name>
    <dbReference type="NCBI Taxonomy" id="1797259"/>
    <lineage>
        <taxon>Bacteria</taxon>
        <taxon>Candidatus Amesiibacteriota</taxon>
    </lineage>
</organism>
<dbReference type="Proteomes" id="UP000177080">
    <property type="component" value="Unassembled WGS sequence"/>
</dbReference>
<accession>A0A1F4ZD50</accession>
<gene>
    <name evidence="1" type="ORF">A2989_03130</name>
</gene>
<evidence type="ECO:0000313" key="1">
    <source>
        <dbReference type="EMBL" id="OGD03647.1"/>
    </source>
</evidence>
<comment type="caution">
    <text evidence="1">The sequence shown here is derived from an EMBL/GenBank/DDBJ whole genome shotgun (WGS) entry which is preliminary data.</text>
</comment>
<protein>
    <submittedName>
        <fullName evidence="1">Uncharacterized protein</fullName>
    </submittedName>
</protein>
<proteinExistence type="predicted"/>
<name>A0A1F4ZD50_9BACT</name>
<reference evidence="1 2" key="1">
    <citation type="journal article" date="2016" name="Nat. Commun.">
        <title>Thousands of microbial genomes shed light on interconnected biogeochemical processes in an aquifer system.</title>
        <authorList>
            <person name="Anantharaman K."/>
            <person name="Brown C.T."/>
            <person name="Hug L.A."/>
            <person name="Sharon I."/>
            <person name="Castelle C.J."/>
            <person name="Probst A.J."/>
            <person name="Thomas B.C."/>
            <person name="Singh A."/>
            <person name="Wilkins M.J."/>
            <person name="Karaoz U."/>
            <person name="Brodie E.L."/>
            <person name="Williams K.H."/>
            <person name="Hubbard S.S."/>
            <person name="Banfield J.F."/>
        </authorList>
    </citation>
    <scope>NUCLEOTIDE SEQUENCE [LARGE SCALE GENOMIC DNA]</scope>
</reference>
<sequence length="82" mass="8702">MAIAVQDQAVETPVKLEGRDIGEGLSDKQLGSLLSTQMQAEGAASKLSEGINTGVSERVAEDKVRIGFLRGVINKIRSKTGF</sequence>